<evidence type="ECO:0000256" key="2">
    <source>
        <dbReference type="ARBA" id="ARBA00023125"/>
    </source>
</evidence>
<protein>
    <submittedName>
        <fullName evidence="5">AraC family transcriptional regulator</fullName>
    </submittedName>
</protein>
<keyword evidence="6" id="KW-1185">Reference proteome</keyword>
<dbReference type="InterPro" id="IPR009057">
    <property type="entry name" value="Homeodomain-like_sf"/>
</dbReference>
<dbReference type="PANTHER" id="PTHR43280:SF30">
    <property type="entry name" value="MMSAB OPERON REGULATORY PROTEIN"/>
    <property type="match status" value="1"/>
</dbReference>
<reference evidence="5" key="1">
    <citation type="submission" date="2023-07" db="EMBL/GenBank/DDBJ databases">
        <title>Wenyingzhuangia sp. chi5 genome sequencing and assembly.</title>
        <authorList>
            <person name="Park S."/>
        </authorList>
    </citation>
    <scope>NUCLEOTIDE SEQUENCE</scope>
    <source>
        <strain evidence="5">Chi5</strain>
    </source>
</reference>
<dbReference type="InterPro" id="IPR018060">
    <property type="entry name" value="HTH_AraC"/>
</dbReference>
<dbReference type="SMART" id="SM00342">
    <property type="entry name" value="HTH_ARAC"/>
    <property type="match status" value="1"/>
</dbReference>
<evidence type="ECO:0000313" key="6">
    <source>
        <dbReference type="Proteomes" id="UP001168642"/>
    </source>
</evidence>
<name>A0ABT8VUE8_9FLAO</name>
<dbReference type="PRINTS" id="PR00032">
    <property type="entry name" value="HTHARAC"/>
</dbReference>
<dbReference type="Gene3D" id="1.10.10.60">
    <property type="entry name" value="Homeodomain-like"/>
    <property type="match status" value="2"/>
</dbReference>
<feature type="domain" description="HTH araC/xylS-type" evidence="4">
    <location>
        <begin position="192"/>
        <end position="290"/>
    </location>
</feature>
<keyword evidence="3" id="KW-0804">Transcription</keyword>
<proteinExistence type="predicted"/>
<dbReference type="SUPFAM" id="SSF51215">
    <property type="entry name" value="Regulatory protein AraC"/>
    <property type="match status" value="1"/>
</dbReference>
<evidence type="ECO:0000256" key="1">
    <source>
        <dbReference type="ARBA" id="ARBA00023015"/>
    </source>
</evidence>
<accession>A0ABT8VUE8</accession>
<evidence type="ECO:0000259" key="4">
    <source>
        <dbReference type="PROSITE" id="PS01124"/>
    </source>
</evidence>
<dbReference type="PROSITE" id="PS00041">
    <property type="entry name" value="HTH_ARAC_FAMILY_1"/>
    <property type="match status" value="1"/>
</dbReference>
<dbReference type="SUPFAM" id="SSF46689">
    <property type="entry name" value="Homeodomain-like"/>
    <property type="match status" value="2"/>
</dbReference>
<sequence length="292" mass="34448">MNNITTPKIKEGFLGQSFMILPRDQKNRIENSPFYRNLFPTAIGYFPYAKHHNRARKNGINEYIFIYCLEGKGWIKINHKTIVLSSNTGFIIPKNIGHQYGSDLKEAWSIYWIHFTGTYAPTFYHRFAENKETAINIAFDESRIKTLKKIIKLLESDLTDEKVELTHFKLIDLLSSLCYKNTLDNNIQDRIERSILFMKEHLNQTLNIEQLAKQSSLSVSRYTELFKQKTGHSPIQHFIRLKVEKSCEYLNFTNFNIKEICREVGIQDPYYFSRVFKKQMGMSPMQYKKTHC</sequence>
<dbReference type="PROSITE" id="PS01124">
    <property type="entry name" value="HTH_ARAC_FAMILY_2"/>
    <property type="match status" value="1"/>
</dbReference>
<dbReference type="PANTHER" id="PTHR43280">
    <property type="entry name" value="ARAC-FAMILY TRANSCRIPTIONAL REGULATOR"/>
    <property type="match status" value="1"/>
</dbReference>
<keyword evidence="1" id="KW-0805">Transcription regulation</keyword>
<organism evidence="5 6">
    <name type="scientific">Wenyingzhuangia gilva</name>
    <dbReference type="NCBI Taxonomy" id="3057677"/>
    <lineage>
        <taxon>Bacteria</taxon>
        <taxon>Pseudomonadati</taxon>
        <taxon>Bacteroidota</taxon>
        <taxon>Flavobacteriia</taxon>
        <taxon>Flavobacteriales</taxon>
        <taxon>Flavobacteriaceae</taxon>
        <taxon>Wenyingzhuangia</taxon>
    </lineage>
</organism>
<dbReference type="Pfam" id="PF12833">
    <property type="entry name" value="HTH_18"/>
    <property type="match status" value="1"/>
</dbReference>
<evidence type="ECO:0000256" key="3">
    <source>
        <dbReference type="ARBA" id="ARBA00023163"/>
    </source>
</evidence>
<dbReference type="InterPro" id="IPR003313">
    <property type="entry name" value="AraC-bd"/>
</dbReference>
<dbReference type="InterPro" id="IPR018062">
    <property type="entry name" value="HTH_AraC-typ_CS"/>
</dbReference>
<keyword evidence="2" id="KW-0238">DNA-binding</keyword>
<gene>
    <name evidence="5" type="ORF">QVZ41_12190</name>
</gene>
<dbReference type="Pfam" id="PF02311">
    <property type="entry name" value="AraC_binding"/>
    <property type="match status" value="1"/>
</dbReference>
<dbReference type="EMBL" id="JAUMIT010000006">
    <property type="protein sequence ID" value="MDO3695601.1"/>
    <property type="molecule type" value="Genomic_DNA"/>
</dbReference>
<dbReference type="Gene3D" id="2.60.120.280">
    <property type="entry name" value="Regulatory protein AraC"/>
    <property type="match status" value="1"/>
</dbReference>
<dbReference type="InterPro" id="IPR037923">
    <property type="entry name" value="HTH-like"/>
</dbReference>
<evidence type="ECO:0000313" key="5">
    <source>
        <dbReference type="EMBL" id="MDO3695601.1"/>
    </source>
</evidence>
<comment type="caution">
    <text evidence="5">The sequence shown here is derived from an EMBL/GenBank/DDBJ whole genome shotgun (WGS) entry which is preliminary data.</text>
</comment>
<dbReference type="InterPro" id="IPR020449">
    <property type="entry name" value="Tscrpt_reg_AraC-type_HTH"/>
</dbReference>
<dbReference type="CDD" id="cd06986">
    <property type="entry name" value="cupin_MmsR-like_N"/>
    <property type="match status" value="1"/>
</dbReference>
<dbReference type="Proteomes" id="UP001168642">
    <property type="component" value="Unassembled WGS sequence"/>
</dbReference>
<dbReference type="RefSeq" id="WP_302884873.1">
    <property type="nucleotide sequence ID" value="NZ_JAUMIT010000006.1"/>
</dbReference>